<keyword evidence="2" id="KW-1185">Reference proteome</keyword>
<evidence type="ECO:0000313" key="1">
    <source>
        <dbReference type="EMBL" id="KAK4317657.1"/>
    </source>
</evidence>
<reference evidence="1" key="1">
    <citation type="submission" date="2023-11" db="EMBL/GenBank/DDBJ databases">
        <title>Genome assemblies of two species of porcelain crab, Petrolisthes cinctipes and Petrolisthes manimaculis (Anomura: Porcellanidae).</title>
        <authorList>
            <person name="Angst P."/>
        </authorList>
    </citation>
    <scope>NUCLEOTIDE SEQUENCE</scope>
    <source>
        <strain evidence="1">PB745_02</strain>
        <tissue evidence="1">Gill</tissue>
    </source>
</reference>
<evidence type="ECO:0000313" key="2">
    <source>
        <dbReference type="Proteomes" id="UP001292094"/>
    </source>
</evidence>
<proteinExistence type="predicted"/>
<gene>
    <name evidence="1" type="ORF">Pmani_011279</name>
</gene>
<dbReference type="EMBL" id="JAWZYT010000907">
    <property type="protein sequence ID" value="KAK4317657.1"/>
    <property type="molecule type" value="Genomic_DNA"/>
</dbReference>
<accession>A0AAE1UBP4</accession>
<comment type="caution">
    <text evidence="1">The sequence shown here is derived from an EMBL/GenBank/DDBJ whole genome shotgun (WGS) entry which is preliminary data.</text>
</comment>
<name>A0AAE1UBP4_9EUCA</name>
<dbReference type="Proteomes" id="UP001292094">
    <property type="component" value="Unassembled WGS sequence"/>
</dbReference>
<dbReference type="AlphaFoldDB" id="A0AAE1UBP4"/>
<organism evidence="1 2">
    <name type="scientific">Petrolisthes manimaculis</name>
    <dbReference type="NCBI Taxonomy" id="1843537"/>
    <lineage>
        <taxon>Eukaryota</taxon>
        <taxon>Metazoa</taxon>
        <taxon>Ecdysozoa</taxon>
        <taxon>Arthropoda</taxon>
        <taxon>Crustacea</taxon>
        <taxon>Multicrustacea</taxon>
        <taxon>Malacostraca</taxon>
        <taxon>Eumalacostraca</taxon>
        <taxon>Eucarida</taxon>
        <taxon>Decapoda</taxon>
        <taxon>Pleocyemata</taxon>
        <taxon>Anomura</taxon>
        <taxon>Galatheoidea</taxon>
        <taxon>Porcellanidae</taxon>
        <taxon>Petrolisthes</taxon>
    </lineage>
</organism>
<protein>
    <submittedName>
        <fullName evidence="1">Uncharacterized protein</fullName>
    </submittedName>
</protein>
<sequence length="74" mass="8212">MGRNASTIKRLKAAARVTHHCNIPPRKHGSGHPRKITKETDAILRRGVLKNHKITFAGLKKMHPGLLKDESALT</sequence>